<evidence type="ECO:0000313" key="5">
    <source>
        <dbReference type="Proteomes" id="UP000027920"/>
    </source>
</evidence>
<dbReference type="InterPro" id="IPR050987">
    <property type="entry name" value="AtrR-like"/>
</dbReference>
<organism evidence="4 5">
    <name type="scientific">Exophiala aquamarina CBS 119918</name>
    <dbReference type="NCBI Taxonomy" id="1182545"/>
    <lineage>
        <taxon>Eukaryota</taxon>
        <taxon>Fungi</taxon>
        <taxon>Dikarya</taxon>
        <taxon>Ascomycota</taxon>
        <taxon>Pezizomycotina</taxon>
        <taxon>Eurotiomycetes</taxon>
        <taxon>Chaetothyriomycetidae</taxon>
        <taxon>Chaetothyriales</taxon>
        <taxon>Herpotrichiellaceae</taxon>
        <taxon>Exophiala</taxon>
    </lineage>
</organism>
<evidence type="ECO:0000259" key="3">
    <source>
        <dbReference type="SMART" id="SM00906"/>
    </source>
</evidence>
<feature type="compositionally biased region" description="Polar residues" evidence="2">
    <location>
        <begin position="1"/>
        <end position="24"/>
    </location>
</feature>
<evidence type="ECO:0000313" key="4">
    <source>
        <dbReference type="EMBL" id="KEF57263.1"/>
    </source>
</evidence>
<protein>
    <recommendedName>
        <fullName evidence="3">Xylanolytic transcriptional activator regulatory domain-containing protein</fullName>
    </recommendedName>
</protein>
<dbReference type="Pfam" id="PF04082">
    <property type="entry name" value="Fungal_trans"/>
    <property type="match status" value="1"/>
</dbReference>
<dbReference type="PANTHER" id="PTHR46910">
    <property type="entry name" value="TRANSCRIPTION FACTOR PDR1"/>
    <property type="match status" value="1"/>
</dbReference>
<keyword evidence="5" id="KW-1185">Reference proteome</keyword>
<dbReference type="CDD" id="cd12148">
    <property type="entry name" value="fungal_TF_MHR"/>
    <property type="match status" value="1"/>
</dbReference>
<dbReference type="GeneID" id="25280106"/>
<dbReference type="GO" id="GO:0008270">
    <property type="term" value="F:zinc ion binding"/>
    <property type="evidence" value="ECO:0007669"/>
    <property type="project" value="InterPro"/>
</dbReference>
<dbReference type="GO" id="GO:0003700">
    <property type="term" value="F:DNA-binding transcription factor activity"/>
    <property type="evidence" value="ECO:0007669"/>
    <property type="project" value="InterPro"/>
</dbReference>
<name>A0A072PDD0_9EURO</name>
<dbReference type="RefSeq" id="XP_013259853.1">
    <property type="nucleotide sequence ID" value="XM_013404399.1"/>
</dbReference>
<dbReference type="Proteomes" id="UP000027920">
    <property type="component" value="Unassembled WGS sequence"/>
</dbReference>
<dbReference type="EMBL" id="AMGV01000004">
    <property type="protein sequence ID" value="KEF57263.1"/>
    <property type="molecule type" value="Genomic_DNA"/>
</dbReference>
<dbReference type="GO" id="GO:0003677">
    <property type="term" value="F:DNA binding"/>
    <property type="evidence" value="ECO:0007669"/>
    <property type="project" value="InterPro"/>
</dbReference>
<comment type="caution">
    <text evidence="4">The sequence shown here is derived from an EMBL/GenBank/DDBJ whole genome shotgun (WGS) entry which is preliminary data.</text>
</comment>
<evidence type="ECO:0000256" key="1">
    <source>
        <dbReference type="ARBA" id="ARBA00023242"/>
    </source>
</evidence>
<dbReference type="VEuPathDB" id="FungiDB:A1O9_05180"/>
<dbReference type="SMART" id="SM00906">
    <property type="entry name" value="Fungal_trans"/>
    <property type="match status" value="1"/>
</dbReference>
<dbReference type="AlphaFoldDB" id="A0A072PDD0"/>
<feature type="region of interest" description="Disordered" evidence="2">
    <location>
        <begin position="1"/>
        <end position="54"/>
    </location>
</feature>
<keyword evidence="1" id="KW-0539">Nucleus</keyword>
<evidence type="ECO:0000256" key="2">
    <source>
        <dbReference type="SAM" id="MobiDB-lite"/>
    </source>
</evidence>
<proteinExistence type="predicted"/>
<reference evidence="4 5" key="1">
    <citation type="submission" date="2013-03" db="EMBL/GenBank/DDBJ databases">
        <title>The Genome Sequence of Exophiala aquamarina CBS 119918.</title>
        <authorList>
            <consortium name="The Broad Institute Genomics Platform"/>
            <person name="Cuomo C."/>
            <person name="de Hoog S."/>
            <person name="Gorbushina A."/>
            <person name="Walker B."/>
            <person name="Young S.K."/>
            <person name="Zeng Q."/>
            <person name="Gargeya S."/>
            <person name="Fitzgerald M."/>
            <person name="Haas B."/>
            <person name="Abouelleil A."/>
            <person name="Allen A.W."/>
            <person name="Alvarado L."/>
            <person name="Arachchi H.M."/>
            <person name="Berlin A.M."/>
            <person name="Chapman S.B."/>
            <person name="Gainer-Dewar J."/>
            <person name="Goldberg J."/>
            <person name="Griggs A."/>
            <person name="Gujja S."/>
            <person name="Hansen M."/>
            <person name="Howarth C."/>
            <person name="Imamovic A."/>
            <person name="Ireland A."/>
            <person name="Larimer J."/>
            <person name="McCowan C."/>
            <person name="Murphy C."/>
            <person name="Pearson M."/>
            <person name="Poon T.W."/>
            <person name="Priest M."/>
            <person name="Roberts A."/>
            <person name="Saif S."/>
            <person name="Shea T."/>
            <person name="Sisk P."/>
            <person name="Sykes S."/>
            <person name="Wortman J."/>
            <person name="Nusbaum C."/>
            <person name="Birren B."/>
        </authorList>
    </citation>
    <scope>NUCLEOTIDE SEQUENCE [LARGE SCALE GENOMIC DNA]</scope>
    <source>
        <strain evidence="4 5">CBS 119918</strain>
    </source>
</reference>
<dbReference type="OrthoDB" id="103819at2759"/>
<dbReference type="STRING" id="1182545.A0A072PDD0"/>
<gene>
    <name evidence="4" type="ORF">A1O9_05180</name>
</gene>
<dbReference type="GO" id="GO:0006351">
    <property type="term" value="P:DNA-templated transcription"/>
    <property type="evidence" value="ECO:0007669"/>
    <property type="project" value="InterPro"/>
</dbReference>
<dbReference type="InterPro" id="IPR007219">
    <property type="entry name" value="XnlR_reg_dom"/>
</dbReference>
<sequence>MHRSADSQTHTCPFPATSNFTSEEVTIDGDTSPAVGGDHSLGCRSPASNTKDHEHAFEGDSSVRAHAAFAGSFAKQTIDRSALGEAGPRVHDALSALHQILTMHRPGKDRNFINDGKPSSQDLRCLGMPPLDAALQLLRELKHQLPPTFELICAVTSIEFFTDQCRQVYFATEQFSTSTFIIVNVALYFIFQGKLIEANKSGDEGTKATLRDYCNICQRNIEATLHIMSFILPARKENVIALVLGASYAVQASDPSLAWMLNSTACQLCISLGYQRNSLLPGEDDVAKNSRATLFWIAYILDRALALRLGRPAVLQDYEITLNRTLQHLGEFEIYRETIQCWLAQAEVQGRIYEELYSPAALKSPVEHREQSARRCANILLAERAKLKNRMQRIGQTSTHANTEVELALLRFDELSNLSTLTLVYRALPPESSGDVPHGSGILASECIKIARKAIHAHLKHVCSLGTNTDVLATYMHW</sequence>
<dbReference type="HOGENOM" id="CLU_009377_2_0_1"/>
<dbReference type="PANTHER" id="PTHR46910:SF5">
    <property type="entry name" value="ZN(II)2CYS6 TRANSCRIPTION FACTOR (EUROFUNG)"/>
    <property type="match status" value="1"/>
</dbReference>
<feature type="domain" description="Xylanolytic transcriptional activator regulatory" evidence="3">
    <location>
        <begin position="258"/>
        <end position="332"/>
    </location>
</feature>
<accession>A0A072PDD0</accession>